<dbReference type="RefSeq" id="XP_005786188.1">
    <property type="nucleotide sequence ID" value="XM_005786131.1"/>
</dbReference>
<evidence type="ECO:0000313" key="1">
    <source>
        <dbReference type="EnsemblProtists" id="EOD33759"/>
    </source>
</evidence>
<dbReference type="HOGENOM" id="CLU_528348_0_0_1"/>
<dbReference type="OMA" id="ANHIFTH"/>
<proteinExistence type="predicted"/>
<dbReference type="SUPFAM" id="SSF48484">
    <property type="entry name" value="Lipoxigenase"/>
    <property type="match status" value="1"/>
</dbReference>
<dbReference type="InterPro" id="IPR036226">
    <property type="entry name" value="LipOase_C_sf"/>
</dbReference>
<dbReference type="Gene3D" id="1.20.245.10">
    <property type="entry name" value="Lipoxygenase-1, Domain 5"/>
    <property type="match status" value="1"/>
</dbReference>
<protein>
    <submittedName>
        <fullName evidence="1">Uncharacterized protein</fullName>
    </submittedName>
</protein>
<dbReference type="AlphaFoldDB" id="A0A0D3KDC4"/>
<reference evidence="2" key="1">
    <citation type="journal article" date="2013" name="Nature">
        <title>Pan genome of the phytoplankton Emiliania underpins its global distribution.</title>
        <authorList>
            <person name="Read B.A."/>
            <person name="Kegel J."/>
            <person name="Klute M.J."/>
            <person name="Kuo A."/>
            <person name="Lefebvre S.C."/>
            <person name="Maumus F."/>
            <person name="Mayer C."/>
            <person name="Miller J."/>
            <person name="Monier A."/>
            <person name="Salamov A."/>
            <person name="Young J."/>
            <person name="Aguilar M."/>
            <person name="Claverie J.M."/>
            <person name="Frickenhaus S."/>
            <person name="Gonzalez K."/>
            <person name="Herman E.K."/>
            <person name="Lin Y.C."/>
            <person name="Napier J."/>
            <person name="Ogata H."/>
            <person name="Sarno A.F."/>
            <person name="Shmutz J."/>
            <person name="Schroeder D."/>
            <person name="de Vargas C."/>
            <person name="Verret F."/>
            <person name="von Dassow P."/>
            <person name="Valentin K."/>
            <person name="Van de Peer Y."/>
            <person name="Wheeler G."/>
            <person name="Dacks J.B."/>
            <person name="Delwiche C.F."/>
            <person name="Dyhrman S.T."/>
            <person name="Glockner G."/>
            <person name="John U."/>
            <person name="Richards T."/>
            <person name="Worden A.Z."/>
            <person name="Zhang X."/>
            <person name="Grigoriev I.V."/>
            <person name="Allen A.E."/>
            <person name="Bidle K."/>
            <person name="Borodovsky M."/>
            <person name="Bowler C."/>
            <person name="Brownlee C."/>
            <person name="Cock J.M."/>
            <person name="Elias M."/>
            <person name="Gladyshev V.N."/>
            <person name="Groth M."/>
            <person name="Guda C."/>
            <person name="Hadaegh A."/>
            <person name="Iglesias-Rodriguez M.D."/>
            <person name="Jenkins J."/>
            <person name="Jones B.M."/>
            <person name="Lawson T."/>
            <person name="Leese F."/>
            <person name="Lindquist E."/>
            <person name="Lobanov A."/>
            <person name="Lomsadze A."/>
            <person name="Malik S.B."/>
            <person name="Marsh M.E."/>
            <person name="Mackinder L."/>
            <person name="Mock T."/>
            <person name="Mueller-Roeber B."/>
            <person name="Pagarete A."/>
            <person name="Parker M."/>
            <person name="Probert I."/>
            <person name="Quesneville H."/>
            <person name="Raines C."/>
            <person name="Rensing S.A."/>
            <person name="Riano-Pachon D.M."/>
            <person name="Richier S."/>
            <person name="Rokitta S."/>
            <person name="Shiraiwa Y."/>
            <person name="Soanes D.M."/>
            <person name="van der Giezen M."/>
            <person name="Wahlund T.M."/>
            <person name="Williams B."/>
            <person name="Wilson W."/>
            <person name="Wolfe G."/>
            <person name="Wurch L.L."/>
        </authorList>
    </citation>
    <scope>NUCLEOTIDE SEQUENCE</scope>
</reference>
<sequence>MQRVCSVLVSPRISPYLPVSPRVSPYLPVSPRISPCLPVSPRISPYLPYLPVSPPHLPVSPRLSPILLAYLRRHISFRTHSRGGSEGVRGEGVCAARRPEPPKGWGANHIFTHGDDVGTVALAAASAAGLRAGNRVTLGAPRDWEYFKFVFRSSLFGIVTLVDHLYGVHLQVSNIFTMAMREQLSKDTPLRRFLVPFTYGAVFTLFLTTSQDEEEYTRQRLLGTIAINDAARVTLEGLQLAWANAYRHLPGGVELKVELTERAFLQTIFDRKAYIDIRIESGVDTQYYKQALEYWAMGGIQATSDVLVIGDESLPHAWESFAPAEKYTMVIDAITRFIDVVTAGHEQAGDARGPVQAYALQASNRQLFSFSQVGKVQAYAQDASFASFSWAASLRPRWAGGTGEGVLAAPKEVATGQALIMALTSTPMPDLVAAAGGEQDWSKIFWAADGEQRAQLDEVYVQFQDRLRAFSAKCQEVNEDALAAFESGQQNVAGKPLVNFGLWSHDPQYLETSVSI</sequence>
<dbReference type="Proteomes" id="UP000013827">
    <property type="component" value="Unassembled WGS sequence"/>
</dbReference>
<organism evidence="1 2">
    <name type="scientific">Emiliania huxleyi (strain CCMP1516)</name>
    <dbReference type="NCBI Taxonomy" id="280463"/>
    <lineage>
        <taxon>Eukaryota</taxon>
        <taxon>Haptista</taxon>
        <taxon>Haptophyta</taxon>
        <taxon>Prymnesiophyceae</taxon>
        <taxon>Isochrysidales</taxon>
        <taxon>Noelaerhabdaceae</taxon>
        <taxon>Emiliania</taxon>
    </lineage>
</organism>
<dbReference type="PaxDb" id="2903-EOD33759"/>
<evidence type="ECO:0000313" key="2">
    <source>
        <dbReference type="Proteomes" id="UP000013827"/>
    </source>
</evidence>
<name>A0A0D3KDC4_EMIH1</name>
<dbReference type="EnsemblProtists" id="EOD33759">
    <property type="protein sequence ID" value="EOD33759"/>
    <property type="gene ID" value="EMIHUDRAFT_455707"/>
</dbReference>
<reference evidence="1" key="2">
    <citation type="submission" date="2024-10" db="UniProtKB">
        <authorList>
            <consortium name="EnsemblProtists"/>
        </authorList>
    </citation>
    <scope>IDENTIFICATION</scope>
</reference>
<dbReference type="GeneID" id="17279029"/>
<dbReference type="KEGG" id="ehx:EMIHUDRAFT_455707"/>
<keyword evidence="2" id="KW-1185">Reference proteome</keyword>
<accession>A0A0D3KDC4</accession>